<dbReference type="InterPro" id="IPR013328">
    <property type="entry name" value="6PGD_dom2"/>
</dbReference>
<sequence length="340" mass="36992">MQLEDIKGITVLGTGTMGHGIALLCALAGYQVRLFGRSDASLERGFSQIRSGLELLARNGLVDDFRIEGVMENIKGVTTLAEAAAGADFVIEAVVENLAVKQGLFQELDALAPPHAILASTTSGLDPTELAALTRRPERVIVTHFWNPPHLLPLVEIVRGEKTSDATVELARALVIRLGRKPIKVKKAVPGFVGNRLQLALLREALYIVEQGWATPEDVDAAVKYGFGRRLAVTGPLESADLGGLDVFYSIQSYLNQDLCHERGPSQLLKEKVERGELGIKTGRGFYDWQDERVAAVKKAREEDLIKRMKEDLGFIPAFPAKAAAAYMAEAARAGERPGR</sequence>
<dbReference type="Gene3D" id="1.10.1040.10">
    <property type="entry name" value="N-(1-d-carboxylethyl)-l-norvaline Dehydrogenase, domain 2"/>
    <property type="match status" value="1"/>
</dbReference>
<keyword evidence="3 8" id="KW-0560">Oxidoreductase</keyword>
<dbReference type="InterPro" id="IPR036291">
    <property type="entry name" value="NAD(P)-bd_dom_sf"/>
</dbReference>
<comment type="pathway">
    <text evidence="1">Lipid metabolism; butanoate metabolism.</text>
</comment>
<evidence type="ECO:0000256" key="2">
    <source>
        <dbReference type="ARBA" id="ARBA00009463"/>
    </source>
</evidence>
<accession>A0A2T0ATV2</accession>
<keyword evidence="9" id="KW-1185">Reference proteome</keyword>
<dbReference type="GO" id="GO:0006631">
    <property type="term" value="P:fatty acid metabolic process"/>
    <property type="evidence" value="ECO:0007669"/>
    <property type="project" value="InterPro"/>
</dbReference>
<organism evidence="8 9">
    <name type="scientific">Neomoorella humiferrea</name>
    <dbReference type="NCBI Taxonomy" id="676965"/>
    <lineage>
        <taxon>Bacteria</taxon>
        <taxon>Bacillati</taxon>
        <taxon>Bacillota</taxon>
        <taxon>Clostridia</taxon>
        <taxon>Neomoorellales</taxon>
        <taxon>Neomoorellaceae</taxon>
        <taxon>Neomoorella</taxon>
    </lineage>
</organism>
<evidence type="ECO:0000256" key="3">
    <source>
        <dbReference type="ARBA" id="ARBA00023002"/>
    </source>
</evidence>
<name>A0A2T0ATV2_9FIRM</name>
<dbReference type="SUPFAM" id="SSF51735">
    <property type="entry name" value="NAD(P)-binding Rossmann-fold domains"/>
    <property type="match status" value="1"/>
</dbReference>
<evidence type="ECO:0000256" key="1">
    <source>
        <dbReference type="ARBA" id="ARBA00005086"/>
    </source>
</evidence>
<evidence type="ECO:0000256" key="4">
    <source>
        <dbReference type="ARBA" id="ARBA00067747"/>
    </source>
</evidence>
<dbReference type="PANTHER" id="PTHR48075:SF5">
    <property type="entry name" value="3-HYDROXYBUTYRYL-COA DEHYDROGENASE"/>
    <property type="match status" value="1"/>
</dbReference>
<dbReference type="FunFam" id="3.40.50.720:FF:000009">
    <property type="entry name" value="Fatty oxidation complex, alpha subunit"/>
    <property type="match status" value="1"/>
</dbReference>
<dbReference type="InterPro" id="IPR022694">
    <property type="entry name" value="3-OHacyl-CoA_DH"/>
</dbReference>
<feature type="domain" description="3-hydroxyacyl-CoA dehydrogenase C-terminal" evidence="6">
    <location>
        <begin position="191"/>
        <end position="289"/>
    </location>
</feature>
<dbReference type="Proteomes" id="UP000238415">
    <property type="component" value="Unassembled WGS sequence"/>
</dbReference>
<gene>
    <name evidence="8" type="primary">mmgB</name>
    <name evidence="8" type="ORF">MOHU_10090</name>
</gene>
<comment type="similarity">
    <text evidence="2">Belongs to the 3-hydroxyacyl-CoA dehydrogenase family.</text>
</comment>
<evidence type="ECO:0000313" key="8">
    <source>
        <dbReference type="EMBL" id="PRR73869.1"/>
    </source>
</evidence>
<dbReference type="GO" id="GO:0016616">
    <property type="term" value="F:oxidoreductase activity, acting on the CH-OH group of donors, NAD or NADP as acceptor"/>
    <property type="evidence" value="ECO:0007669"/>
    <property type="project" value="InterPro"/>
</dbReference>
<evidence type="ECO:0000313" key="9">
    <source>
        <dbReference type="Proteomes" id="UP000238415"/>
    </source>
</evidence>
<dbReference type="GO" id="GO:0070403">
    <property type="term" value="F:NAD+ binding"/>
    <property type="evidence" value="ECO:0007669"/>
    <property type="project" value="InterPro"/>
</dbReference>
<dbReference type="Pfam" id="PF02737">
    <property type="entry name" value="3HCDH_N"/>
    <property type="match status" value="1"/>
</dbReference>
<dbReference type="SUPFAM" id="SSF48179">
    <property type="entry name" value="6-phosphogluconate dehydrogenase C-terminal domain-like"/>
    <property type="match status" value="1"/>
</dbReference>
<comment type="caution">
    <text evidence="8">The sequence shown here is derived from an EMBL/GenBank/DDBJ whole genome shotgun (WGS) entry which is preliminary data.</text>
</comment>
<dbReference type="RefSeq" id="WP_106005000.1">
    <property type="nucleotide sequence ID" value="NZ_CP136419.1"/>
</dbReference>
<dbReference type="Gene3D" id="3.40.50.720">
    <property type="entry name" value="NAD(P)-binding Rossmann-like Domain"/>
    <property type="match status" value="1"/>
</dbReference>
<dbReference type="Pfam" id="PF00725">
    <property type="entry name" value="3HCDH"/>
    <property type="match status" value="1"/>
</dbReference>
<protein>
    <recommendedName>
        <fullName evidence="4">3-hydroxybutyryl-CoA dehydrogenase</fullName>
    </recommendedName>
</protein>
<feature type="domain" description="3-hydroxyacyl-CoA dehydrogenase NAD binding" evidence="7">
    <location>
        <begin position="9"/>
        <end position="187"/>
    </location>
</feature>
<evidence type="ECO:0000256" key="5">
    <source>
        <dbReference type="PIRSR" id="PIRSR000105-1"/>
    </source>
</evidence>
<proteinExistence type="inferred from homology"/>
<feature type="site" description="Important for catalytic activity" evidence="5">
    <location>
        <position position="144"/>
    </location>
</feature>
<dbReference type="PIRSF" id="PIRSF000105">
    <property type="entry name" value="HCDH"/>
    <property type="match status" value="1"/>
</dbReference>
<dbReference type="InterPro" id="IPR006176">
    <property type="entry name" value="3-OHacyl-CoA_DH_NAD-bd"/>
</dbReference>
<reference evidence="8 9" key="1">
    <citation type="submission" date="2018-03" db="EMBL/GenBank/DDBJ databases">
        <title>Genome sequence of Moorella humiferrea DSM 23265.</title>
        <authorList>
            <person name="Poehlein A."/>
            <person name="Daniel R."/>
        </authorList>
    </citation>
    <scope>NUCLEOTIDE SEQUENCE [LARGE SCALE GENOMIC DNA]</scope>
    <source>
        <strain evidence="8 9">DSM 23265</strain>
    </source>
</reference>
<dbReference type="InterPro" id="IPR006108">
    <property type="entry name" value="3HC_DH_C"/>
</dbReference>
<dbReference type="EMBL" id="PVXM01000015">
    <property type="protein sequence ID" value="PRR73869.1"/>
    <property type="molecule type" value="Genomic_DNA"/>
</dbReference>
<dbReference type="AlphaFoldDB" id="A0A2T0ATV2"/>
<evidence type="ECO:0000259" key="7">
    <source>
        <dbReference type="Pfam" id="PF02737"/>
    </source>
</evidence>
<dbReference type="PANTHER" id="PTHR48075">
    <property type="entry name" value="3-HYDROXYACYL-COA DEHYDROGENASE FAMILY PROTEIN"/>
    <property type="match status" value="1"/>
</dbReference>
<evidence type="ECO:0000259" key="6">
    <source>
        <dbReference type="Pfam" id="PF00725"/>
    </source>
</evidence>
<dbReference type="OrthoDB" id="9815331at2"/>
<dbReference type="InterPro" id="IPR008927">
    <property type="entry name" value="6-PGluconate_DH-like_C_sf"/>
</dbReference>